<dbReference type="InterPro" id="IPR036280">
    <property type="entry name" value="Multihaem_cyt_sf"/>
</dbReference>
<dbReference type="GO" id="GO:0009166">
    <property type="term" value="P:nucleotide catabolic process"/>
    <property type="evidence" value="ECO:0007669"/>
    <property type="project" value="InterPro"/>
</dbReference>
<dbReference type="SUPFAM" id="SSF48695">
    <property type="entry name" value="Multiheme cytochromes"/>
    <property type="match status" value="1"/>
</dbReference>
<keyword evidence="4" id="KW-1185">Reference proteome</keyword>
<feature type="region of interest" description="Disordered" evidence="1">
    <location>
        <begin position="139"/>
        <end position="244"/>
    </location>
</feature>
<accession>A0A517NI21</accession>
<dbReference type="PANTHER" id="PTHR11575">
    <property type="entry name" value="5'-NUCLEOTIDASE-RELATED"/>
    <property type="match status" value="1"/>
</dbReference>
<dbReference type="PANTHER" id="PTHR11575:SF24">
    <property type="entry name" value="5'-NUCLEOTIDASE"/>
    <property type="match status" value="1"/>
</dbReference>
<evidence type="ECO:0000256" key="1">
    <source>
        <dbReference type="SAM" id="MobiDB-lite"/>
    </source>
</evidence>
<dbReference type="Gene3D" id="3.60.21.10">
    <property type="match status" value="1"/>
</dbReference>
<feature type="compositionally biased region" description="Basic and acidic residues" evidence="1">
    <location>
        <begin position="156"/>
        <end position="166"/>
    </location>
</feature>
<dbReference type="OrthoDB" id="9814800at2"/>
<dbReference type="Pfam" id="PF13435">
    <property type="entry name" value="Cytochrome_C554"/>
    <property type="match status" value="1"/>
</dbReference>
<feature type="compositionally biased region" description="Low complexity" evidence="1">
    <location>
        <begin position="204"/>
        <end position="222"/>
    </location>
</feature>
<dbReference type="InterPro" id="IPR023155">
    <property type="entry name" value="Cyt_c-552/4"/>
</dbReference>
<evidence type="ECO:0000259" key="2">
    <source>
        <dbReference type="Pfam" id="PF13435"/>
    </source>
</evidence>
<sequence>MFEMNFWSGDSFLATPEDRPAQSDLPSITPGRREVAVALSLRLRSMIVTGMAGLAIVGCAPADPAASRNQELAVGMPTGQSADPGVLTDTEIQPPPLLGVAGTPAQMVSIRMGEATNRVQWSDQSSAPAVDSFRIAQATVIQQPPRQPELIPTPKGELDSKDKKPADPSTPPSLDPSKPNPKDSPSPQDPSTEDQNSPPRMENGSPSLAGPDAGSASDAGDSQPTGVDLDPAFPGMAGGPEDYRTWDTPGLTLVFSGQQHGYIEPCGCTGLDRQKGGVARRYTFIDSLAKKGWPLLPMDAGNQVRRYGRQAAIKLQQSVRALNEMGYEAVGFGPDDVRLGVGDLLVLAAEQEIFVSANVVLFDPEYVPKTKLIEKNGWKIGVTSILDPESLEVPPDDSLLVNDPEKSAKEAASELAGKSPDFSVLLYFGKEESAKELVRKVGGFDLIVVAGGYGEPTYQAESIDGSKTRIIVTGDKGMYAGLIGLYADKPMKYARVPLTHEFGDAPEMRAVMKDYQDQLRDLGLGELGLLPPIKHSSNQQFVGSEACGKCHTTAYEIWESSAHAEATEHLVHPPAERSDISRHFDPECISCHVTGWNPQEYYPYESGYLSLAQTPHLTGNGCENCHGPGAAHAAAEADGSTAAATLRDELRRSMQLPLEKAREKCMSCHDLDNSPDFHQPDAFEDIYWPEVEHYGVD</sequence>
<dbReference type="KEGG" id="rlc:K227x_51190"/>
<dbReference type="Proteomes" id="UP000318538">
    <property type="component" value="Chromosome"/>
</dbReference>
<dbReference type="SUPFAM" id="SSF56300">
    <property type="entry name" value="Metallo-dependent phosphatases"/>
    <property type="match status" value="1"/>
</dbReference>
<gene>
    <name evidence="3" type="primary">pcrC_2</name>
    <name evidence="3" type="ORF">K227x_51190</name>
</gene>
<feature type="compositionally biased region" description="Pro residues" evidence="1">
    <location>
        <begin position="168"/>
        <end position="188"/>
    </location>
</feature>
<dbReference type="InterPro" id="IPR006179">
    <property type="entry name" value="5_nucleotidase/apyrase"/>
</dbReference>
<reference evidence="3 4" key="1">
    <citation type="submission" date="2019-02" db="EMBL/GenBank/DDBJ databases">
        <title>Deep-cultivation of Planctomycetes and their phenomic and genomic characterization uncovers novel biology.</title>
        <authorList>
            <person name="Wiegand S."/>
            <person name="Jogler M."/>
            <person name="Boedeker C."/>
            <person name="Pinto D."/>
            <person name="Vollmers J."/>
            <person name="Rivas-Marin E."/>
            <person name="Kohn T."/>
            <person name="Peeters S.H."/>
            <person name="Heuer A."/>
            <person name="Rast P."/>
            <person name="Oberbeckmann S."/>
            <person name="Bunk B."/>
            <person name="Jeske O."/>
            <person name="Meyerdierks A."/>
            <person name="Storesund J.E."/>
            <person name="Kallscheuer N."/>
            <person name="Luecker S."/>
            <person name="Lage O.M."/>
            <person name="Pohl T."/>
            <person name="Merkel B.J."/>
            <person name="Hornburger P."/>
            <person name="Mueller R.-W."/>
            <person name="Bruemmer F."/>
            <person name="Labrenz M."/>
            <person name="Spormann A.M."/>
            <person name="Op den Camp H."/>
            <person name="Overmann J."/>
            <person name="Amann R."/>
            <person name="Jetten M.S.M."/>
            <person name="Mascher T."/>
            <person name="Medema M.H."/>
            <person name="Devos D.P."/>
            <person name="Kaster A.-K."/>
            <person name="Ovreas L."/>
            <person name="Rohde M."/>
            <person name="Galperin M.Y."/>
            <person name="Jogler C."/>
        </authorList>
    </citation>
    <scope>NUCLEOTIDE SEQUENCE [LARGE SCALE GENOMIC DNA]</scope>
    <source>
        <strain evidence="3 4">K22_7</strain>
    </source>
</reference>
<dbReference type="GO" id="GO:0016787">
    <property type="term" value="F:hydrolase activity"/>
    <property type="evidence" value="ECO:0007669"/>
    <property type="project" value="InterPro"/>
</dbReference>
<proteinExistence type="predicted"/>
<dbReference type="InterPro" id="IPR029052">
    <property type="entry name" value="Metallo-depent_PP-like"/>
</dbReference>
<evidence type="ECO:0000313" key="3">
    <source>
        <dbReference type="EMBL" id="QDT06703.1"/>
    </source>
</evidence>
<dbReference type="EMBL" id="CP036525">
    <property type="protein sequence ID" value="QDT06703.1"/>
    <property type="molecule type" value="Genomic_DNA"/>
</dbReference>
<protein>
    <submittedName>
        <fullName evidence="3">Perchlorate reductase subunit gamma</fullName>
    </submittedName>
</protein>
<evidence type="ECO:0000313" key="4">
    <source>
        <dbReference type="Proteomes" id="UP000318538"/>
    </source>
</evidence>
<feature type="domain" description="Cytochrome c-552/4" evidence="2">
    <location>
        <begin position="546"/>
        <end position="627"/>
    </location>
</feature>
<dbReference type="Gene3D" id="1.10.1130.10">
    <property type="entry name" value="Flavocytochrome C3, Chain A"/>
    <property type="match status" value="1"/>
</dbReference>
<dbReference type="AlphaFoldDB" id="A0A517NI21"/>
<name>A0A517NI21_9BACT</name>
<organism evidence="3 4">
    <name type="scientific">Rubripirellula lacrimiformis</name>
    <dbReference type="NCBI Taxonomy" id="1930273"/>
    <lineage>
        <taxon>Bacteria</taxon>
        <taxon>Pseudomonadati</taxon>
        <taxon>Planctomycetota</taxon>
        <taxon>Planctomycetia</taxon>
        <taxon>Pirellulales</taxon>
        <taxon>Pirellulaceae</taxon>
        <taxon>Rubripirellula</taxon>
    </lineage>
</organism>